<keyword evidence="6" id="KW-0864">Zinc transport</keyword>
<evidence type="ECO:0000313" key="13">
    <source>
        <dbReference type="Proteomes" id="UP000069926"/>
    </source>
</evidence>
<feature type="transmembrane region" description="Helical" evidence="9">
    <location>
        <begin position="173"/>
        <end position="196"/>
    </location>
</feature>
<keyword evidence="6" id="KW-0862">Zinc</keyword>
<feature type="domain" description="Cation efflux protein cytoplasmic" evidence="11">
    <location>
        <begin position="232"/>
        <end position="307"/>
    </location>
</feature>
<evidence type="ECO:0000256" key="3">
    <source>
        <dbReference type="ARBA" id="ARBA00022448"/>
    </source>
</evidence>
<dbReference type="Gene3D" id="3.30.70.1350">
    <property type="entry name" value="Cation efflux protein, cytoplasmic domain"/>
    <property type="match status" value="1"/>
</dbReference>
<proteinExistence type="inferred from homology"/>
<evidence type="ECO:0000256" key="7">
    <source>
        <dbReference type="ARBA" id="ARBA00022989"/>
    </source>
</evidence>
<comment type="similarity">
    <text evidence="2">Belongs to the cation diffusion facilitator (CDF) transporter (TC 2.A.4) family. FieF subfamily.</text>
</comment>
<dbReference type="Pfam" id="PF16916">
    <property type="entry name" value="ZT_dimer"/>
    <property type="match status" value="1"/>
</dbReference>
<dbReference type="GO" id="GO:0016020">
    <property type="term" value="C:membrane"/>
    <property type="evidence" value="ECO:0007669"/>
    <property type="project" value="UniProtKB-SubCell"/>
</dbReference>
<dbReference type="PANTHER" id="PTHR43840:SF15">
    <property type="entry name" value="MITOCHONDRIAL METAL TRANSPORTER 1-RELATED"/>
    <property type="match status" value="1"/>
</dbReference>
<dbReference type="SUPFAM" id="SSF160240">
    <property type="entry name" value="Cation efflux protein cytoplasmic domain-like"/>
    <property type="match status" value="1"/>
</dbReference>
<dbReference type="InterPro" id="IPR027469">
    <property type="entry name" value="Cation_efflux_TMD_sf"/>
</dbReference>
<accession>A0A120HPS9</accession>
<dbReference type="AlphaFoldDB" id="A0A120HPS9"/>
<dbReference type="InterPro" id="IPR036837">
    <property type="entry name" value="Cation_efflux_CTD_sf"/>
</dbReference>
<dbReference type="EMBL" id="CP013920">
    <property type="protein sequence ID" value="AMA64696.1"/>
    <property type="molecule type" value="Genomic_DNA"/>
</dbReference>
<evidence type="ECO:0000256" key="1">
    <source>
        <dbReference type="ARBA" id="ARBA00004141"/>
    </source>
</evidence>
<dbReference type="Gene3D" id="1.20.1510.10">
    <property type="entry name" value="Cation efflux protein transmembrane domain"/>
    <property type="match status" value="1"/>
</dbReference>
<evidence type="ECO:0000256" key="5">
    <source>
        <dbReference type="ARBA" id="ARBA00022692"/>
    </source>
</evidence>
<dbReference type="GO" id="GO:0006826">
    <property type="term" value="P:iron ion transport"/>
    <property type="evidence" value="ECO:0007669"/>
    <property type="project" value="UniProtKB-KW"/>
</dbReference>
<keyword evidence="7 9" id="KW-1133">Transmembrane helix</keyword>
<feature type="transmembrane region" description="Helical" evidence="9">
    <location>
        <begin position="59"/>
        <end position="80"/>
    </location>
</feature>
<dbReference type="FunFam" id="1.20.1510.10:FF:000006">
    <property type="entry name" value="Divalent cation efflux transporter"/>
    <property type="match status" value="1"/>
</dbReference>
<dbReference type="Proteomes" id="UP000069926">
    <property type="component" value="Chromosome"/>
</dbReference>
<feature type="transmembrane region" description="Helical" evidence="9">
    <location>
        <begin position="134"/>
        <end position="152"/>
    </location>
</feature>
<sequence length="310" mass="34794">MTQTQYNKKHNVKTIFFSDKDKKIKFKATKKITMISIFINFFLSLWQIIIGFLSQSQGLIADGLHSSSDLLTDFIVLVANKHSHKQPDAKHPYGHFRYENGASLVLGVILLLVGINMMWKAFKKILNPSEISDIHIAALIVSILSLIIKESLFRHISNVAYKINSNMLISNAWHARSDVASSLIVTIGIIISLYGFKVFDSIAALIVGILIINMGYKFTYKSFNDLMDAGADEKTLAIISKQLLEIDGVLNIHDLKTRKSGDYLLVDVHLEVDGLLTVEEGHQIAFFARKKLLTNSNILNVMIHVDPVKI</sequence>
<dbReference type="PANTHER" id="PTHR43840">
    <property type="entry name" value="MITOCHONDRIAL METAL TRANSPORTER 1-RELATED"/>
    <property type="match status" value="1"/>
</dbReference>
<comment type="subcellular location">
    <subcellularLocation>
        <location evidence="1">Membrane</location>
        <topology evidence="1">Multi-pass membrane protein</topology>
    </subcellularLocation>
</comment>
<evidence type="ECO:0000256" key="4">
    <source>
        <dbReference type="ARBA" id="ARBA00022496"/>
    </source>
</evidence>
<evidence type="ECO:0000256" key="9">
    <source>
        <dbReference type="SAM" id="Phobius"/>
    </source>
</evidence>
<gene>
    <name evidence="12" type="primary">fieF</name>
    <name evidence="12" type="ORF">AUT07_00106</name>
</gene>
<protein>
    <submittedName>
        <fullName evidence="12">Ferrous-iron efflux pump FieF</fullName>
    </submittedName>
</protein>
<feature type="domain" description="Cation efflux protein transmembrane" evidence="10">
    <location>
        <begin position="34"/>
        <end position="227"/>
    </location>
</feature>
<dbReference type="KEGG" id="asy:AUT07_00106"/>
<dbReference type="InterPro" id="IPR050291">
    <property type="entry name" value="CDF_Transporter"/>
</dbReference>
<dbReference type="GO" id="GO:0006829">
    <property type="term" value="P:zinc ion transport"/>
    <property type="evidence" value="ECO:0007669"/>
    <property type="project" value="UniProtKB-KW"/>
</dbReference>
<evidence type="ECO:0000256" key="6">
    <source>
        <dbReference type="ARBA" id="ARBA00022906"/>
    </source>
</evidence>
<dbReference type="PATRIC" id="fig|634113.3.peg.101"/>
<dbReference type="InterPro" id="IPR027470">
    <property type="entry name" value="Cation_efflux_CTD"/>
</dbReference>
<keyword evidence="13" id="KW-1185">Reference proteome</keyword>
<evidence type="ECO:0000259" key="10">
    <source>
        <dbReference type="Pfam" id="PF01545"/>
    </source>
</evidence>
<dbReference type="OrthoDB" id="9806522at2"/>
<keyword evidence="8 9" id="KW-0472">Membrane</keyword>
<feature type="transmembrane region" description="Helical" evidence="9">
    <location>
        <begin position="32"/>
        <end position="53"/>
    </location>
</feature>
<dbReference type="SUPFAM" id="SSF161111">
    <property type="entry name" value="Cation efflux protein transmembrane domain-like"/>
    <property type="match status" value="1"/>
</dbReference>
<dbReference type="NCBIfam" id="TIGR01297">
    <property type="entry name" value="CDF"/>
    <property type="match status" value="1"/>
</dbReference>
<evidence type="ECO:0000256" key="2">
    <source>
        <dbReference type="ARBA" id="ARBA00010212"/>
    </source>
</evidence>
<evidence type="ECO:0000313" key="12">
    <source>
        <dbReference type="EMBL" id="AMA64696.1"/>
    </source>
</evidence>
<dbReference type="InterPro" id="IPR002524">
    <property type="entry name" value="Cation_efflux"/>
</dbReference>
<dbReference type="RefSeq" id="WP_066282735.1">
    <property type="nucleotide sequence ID" value="NZ_CP013920.1"/>
</dbReference>
<evidence type="ECO:0000259" key="11">
    <source>
        <dbReference type="Pfam" id="PF16916"/>
    </source>
</evidence>
<keyword evidence="3" id="KW-0813">Transport</keyword>
<dbReference type="GO" id="GO:0008324">
    <property type="term" value="F:monoatomic cation transmembrane transporter activity"/>
    <property type="evidence" value="ECO:0007669"/>
    <property type="project" value="InterPro"/>
</dbReference>
<evidence type="ECO:0000256" key="8">
    <source>
        <dbReference type="ARBA" id="ARBA00023136"/>
    </source>
</evidence>
<keyword evidence="4" id="KW-0410">Iron transport</keyword>
<keyword evidence="6" id="KW-0406">Ion transport</keyword>
<keyword evidence="4" id="KW-0408">Iron</keyword>
<dbReference type="InterPro" id="IPR058533">
    <property type="entry name" value="Cation_efflux_TM"/>
</dbReference>
<feature type="transmembrane region" description="Helical" evidence="9">
    <location>
        <begin position="101"/>
        <end position="122"/>
    </location>
</feature>
<feature type="transmembrane region" description="Helical" evidence="9">
    <location>
        <begin position="202"/>
        <end position="220"/>
    </location>
</feature>
<keyword evidence="5 9" id="KW-0812">Transmembrane</keyword>
<organism evidence="12 13">
    <name type="scientific">Candidatus Arsenophonus lipoptenae</name>
    <dbReference type="NCBI Taxonomy" id="634113"/>
    <lineage>
        <taxon>Bacteria</taxon>
        <taxon>Pseudomonadati</taxon>
        <taxon>Pseudomonadota</taxon>
        <taxon>Gammaproteobacteria</taxon>
        <taxon>Enterobacterales</taxon>
        <taxon>Morganellaceae</taxon>
        <taxon>Arsenophonus</taxon>
    </lineage>
</organism>
<name>A0A120HPS9_9GAMM</name>
<reference evidence="12 13" key="1">
    <citation type="submission" date="2016-01" db="EMBL/GenBank/DDBJ databases">
        <title>Genome sequence of Ca. Arsenophonus lipopteni, the exclusive symbiont of a blood sucking fly Lipoptena cervi (Diptera: Hippoboscidae).</title>
        <authorList>
            <person name="Novakova E."/>
            <person name="Hypsa V."/>
            <person name="Nguyen P."/>
            <person name="Husnik F."/>
            <person name="Darby A.C."/>
        </authorList>
    </citation>
    <scope>NUCLEOTIDE SEQUENCE [LARGE SCALE GENOMIC DNA]</scope>
    <source>
        <strain evidence="12 13">CB</strain>
    </source>
</reference>
<dbReference type="Pfam" id="PF01545">
    <property type="entry name" value="Cation_efflux"/>
    <property type="match status" value="1"/>
</dbReference>